<dbReference type="Proteomes" id="UP000737402">
    <property type="component" value="Unassembled WGS sequence"/>
</dbReference>
<evidence type="ECO:0000313" key="2">
    <source>
        <dbReference type="Proteomes" id="UP000737402"/>
    </source>
</evidence>
<sequence length="68" mass="8062">MAQKFLPGYRKRLDYEVYGMVYGLPFDEEAISISLSSSVNVPGIWGRFTYLYVHLRHTFEEDSYEEIF</sequence>
<evidence type="ECO:0000313" key="1">
    <source>
        <dbReference type="EMBL" id="MBM7622207.1"/>
    </source>
</evidence>
<protein>
    <submittedName>
        <fullName evidence="1">Uncharacterized protein</fullName>
    </submittedName>
</protein>
<accession>A0ABS2P5G9</accession>
<name>A0ABS2P5G9_9BACI</name>
<reference evidence="1 2" key="1">
    <citation type="submission" date="2021-01" db="EMBL/GenBank/DDBJ databases">
        <title>Genomic Encyclopedia of Type Strains, Phase IV (KMG-IV): sequencing the most valuable type-strain genomes for metagenomic binning, comparative biology and taxonomic classification.</title>
        <authorList>
            <person name="Goeker M."/>
        </authorList>
    </citation>
    <scope>NUCLEOTIDE SEQUENCE [LARGE SCALE GENOMIC DNA]</scope>
    <source>
        <strain evidence="1 2">DSM 25879</strain>
    </source>
</reference>
<gene>
    <name evidence="1" type="ORF">JOC95_004118</name>
</gene>
<proteinExistence type="predicted"/>
<organism evidence="1 2">
    <name type="scientific">Sutcliffiella tianshenii</name>
    <dbReference type="NCBI Taxonomy" id="1463404"/>
    <lineage>
        <taxon>Bacteria</taxon>
        <taxon>Bacillati</taxon>
        <taxon>Bacillota</taxon>
        <taxon>Bacilli</taxon>
        <taxon>Bacillales</taxon>
        <taxon>Bacillaceae</taxon>
        <taxon>Sutcliffiella</taxon>
    </lineage>
</organism>
<dbReference type="EMBL" id="JAFBED010000015">
    <property type="protein sequence ID" value="MBM7622207.1"/>
    <property type="molecule type" value="Genomic_DNA"/>
</dbReference>
<keyword evidence="2" id="KW-1185">Reference proteome</keyword>
<comment type="caution">
    <text evidence="1">The sequence shown here is derived from an EMBL/GenBank/DDBJ whole genome shotgun (WGS) entry which is preliminary data.</text>
</comment>